<dbReference type="InterPro" id="IPR001460">
    <property type="entry name" value="PCN-bd_Tpept"/>
</dbReference>
<feature type="signal peptide" evidence="10">
    <location>
        <begin position="1"/>
        <end position="25"/>
    </location>
</feature>
<dbReference type="SUPFAM" id="SSF56601">
    <property type="entry name" value="beta-lactamase/transpeptidase-like"/>
    <property type="match status" value="1"/>
</dbReference>
<keyword evidence="5 10" id="KW-0732">Signal</keyword>
<dbReference type="EC" id="3.5.2.6" evidence="4 9"/>
<gene>
    <name evidence="13" type="ORF">NQV15_11045</name>
</gene>
<comment type="catalytic activity">
    <reaction evidence="9">
        <text>a beta-lactam + H2O = a substituted beta-amino acid</text>
        <dbReference type="Rhea" id="RHEA:20401"/>
        <dbReference type="ChEBI" id="CHEBI:15377"/>
        <dbReference type="ChEBI" id="CHEBI:35627"/>
        <dbReference type="ChEBI" id="CHEBI:140347"/>
        <dbReference type="EC" id="3.5.2.6"/>
    </reaction>
</comment>
<dbReference type="Gene3D" id="3.40.710.10">
    <property type="entry name" value="DD-peptidase/beta-lactamase superfamily"/>
    <property type="match status" value="1"/>
</dbReference>
<dbReference type="PANTHER" id="PTHR30627:SF24">
    <property type="entry name" value="PENICILLIN-BINDING PROTEIN 4B"/>
    <property type="match status" value="1"/>
</dbReference>
<dbReference type="RefSeq" id="WP_232399910.1">
    <property type="nucleotide sequence ID" value="NZ_CP102173.1"/>
</dbReference>
<dbReference type="InterPro" id="IPR012338">
    <property type="entry name" value="Beta-lactam/transpept-like"/>
</dbReference>
<name>A0ABY5M2G2_9ACTN</name>
<dbReference type="EMBL" id="CP102173">
    <property type="protein sequence ID" value="UUP12390.1"/>
    <property type="molecule type" value="Genomic_DNA"/>
</dbReference>
<feature type="domain" description="Penicillin-binding protein dimerisation" evidence="12">
    <location>
        <begin position="146"/>
        <end position="306"/>
    </location>
</feature>
<evidence type="ECO:0000256" key="5">
    <source>
        <dbReference type="ARBA" id="ARBA00022729"/>
    </source>
</evidence>
<evidence type="ECO:0000256" key="3">
    <source>
        <dbReference type="ARBA" id="ARBA00007898"/>
    </source>
</evidence>
<evidence type="ECO:0000313" key="13">
    <source>
        <dbReference type="EMBL" id="UUP12390.1"/>
    </source>
</evidence>
<evidence type="ECO:0000256" key="1">
    <source>
        <dbReference type="ARBA" id="ARBA00004370"/>
    </source>
</evidence>
<dbReference type="InterPro" id="IPR036138">
    <property type="entry name" value="PBP_dimer_sf"/>
</dbReference>
<dbReference type="Pfam" id="PF00905">
    <property type="entry name" value="Transpeptidase"/>
    <property type="match status" value="1"/>
</dbReference>
<organism evidence="13 14">
    <name type="scientific">Aeromicrobium wangtongii</name>
    <dbReference type="NCBI Taxonomy" id="2969247"/>
    <lineage>
        <taxon>Bacteria</taxon>
        <taxon>Bacillati</taxon>
        <taxon>Actinomycetota</taxon>
        <taxon>Actinomycetes</taxon>
        <taxon>Propionibacteriales</taxon>
        <taxon>Nocardioidaceae</taxon>
        <taxon>Aeromicrobium</taxon>
    </lineage>
</organism>
<dbReference type="Pfam" id="PF03717">
    <property type="entry name" value="PBP_dimer"/>
    <property type="match status" value="1"/>
</dbReference>
<comment type="similarity">
    <text evidence="3 9">Belongs to the class-D beta-lactamase family.</text>
</comment>
<evidence type="ECO:0000259" key="11">
    <source>
        <dbReference type="Pfam" id="PF00905"/>
    </source>
</evidence>
<dbReference type="PROSITE" id="PS00337">
    <property type="entry name" value="BETA_LACTAMASE_D"/>
    <property type="match status" value="1"/>
</dbReference>
<dbReference type="InterPro" id="IPR002137">
    <property type="entry name" value="Beta-lactam_class-D_AS"/>
</dbReference>
<comment type="similarity">
    <text evidence="2">Belongs to the transpeptidase family.</text>
</comment>
<feature type="domain" description="Penicillin-binding protein transpeptidase" evidence="11">
    <location>
        <begin position="351"/>
        <end position="626"/>
    </location>
</feature>
<feature type="chain" id="PRO_5045504254" description="Beta-lactamase" evidence="10">
    <location>
        <begin position="26"/>
        <end position="631"/>
    </location>
</feature>
<dbReference type="PROSITE" id="PS51257">
    <property type="entry name" value="PROKAR_LIPOPROTEIN"/>
    <property type="match status" value="1"/>
</dbReference>
<evidence type="ECO:0000256" key="9">
    <source>
        <dbReference type="RuleBase" id="RU361140"/>
    </source>
</evidence>
<dbReference type="PANTHER" id="PTHR30627">
    <property type="entry name" value="PEPTIDOGLYCAN D,D-TRANSPEPTIDASE"/>
    <property type="match status" value="1"/>
</dbReference>
<evidence type="ECO:0000313" key="14">
    <source>
        <dbReference type="Proteomes" id="UP001316184"/>
    </source>
</evidence>
<evidence type="ECO:0000256" key="4">
    <source>
        <dbReference type="ARBA" id="ARBA00012865"/>
    </source>
</evidence>
<dbReference type="Gene3D" id="3.90.1310.10">
    <property type="entry name" value="Penicillin-binding protein 2a (Domain 2)"/>
    <property type="match status" value="1"/>
</dbReference>
<evidence type="ECO:0000256" key="2">
    <source>
        <dbReference type="ARBA" id="ARBA00007171"/>
    </source>
</evidence>
<keyword evidence="6 9" id="KW-0378">Hydrolase</keyword>
<keyword evidence="8 9" id="KW-0046">Antibiotic resistance</keyword>
<protein>
    <recommendedName>
        <fullName evidence="4 9">Beta-lactamase</fullName>
        <ecNumber evidence="4 9">3.5.2.6</ecNumber>
    </recommendedName>
</protein>
<evidence type="ECO:0000259" key="12">
    <source>
        <dbReference type="Pfam" id="PF03717"/>
    </source>
</evidence>
<accession>A0ABY5M2G2</accession>
<reference evidence="13 14" key="1">
    <citation type="submission" date="2022-08" db="EMBL/GenBank/DDBJ databases">
        <title>novel species in genus Aeromicrobium.</title>
        <authorList>
            <person name="Ye L."/>
        </authorList>
    </citation>
    <scope>NUCLEOTIDE SEQUENCE [LARGE SCALE GENOMIC DNA]</scope>
    <source>
        <strain evidence="14">zg-Y1379</strain>
    </source>
</reference>
<dbReference type="SUPFAM" id="SSF56519">
    <property type="entry name" value="Penicillin binding protein dimerisation domain"/>
    <property type="match status" value="1"/>
</dbReference>
<dbReference type="Proteomes" id="UP001316184">
    <property type="component" value="Chromosome"/>
</dbReference>
<proteinExistence type="inferred from homology"/>
<evidence type="ECO:0000256" key="10">
    <source>
        <dbReference type="SAM" id="SignalP"/>
    </source>
</evidence>
<keyword evidence="14" id="KW-1185">Reference proteome</keyword>
<evidence type="ECO:0000256" key="6">
    <source>
        <dbReference type="ARBA" id="ARBA00022801"/>
    </source>
</evidence>
<comment type="subcellular location">
    <subcellularLocation>
        <location evidence="1">Membrane</location>
    </subcellularLocation>
</comment>
<dbReference type="InterPro" id="IPR005311">
    <property type="entry name" value="PBP_dimer"/>
</dbReference>
<dbReference type="InterPro" id="IPR050515">
    <property type="entry name" value="Beta-lactam/transpept"/>
</dbReference>
<sequence length="631" mass="64092">MRRVGSRQRVAALGCASAVIASLLAACSSGGPDARDAAEDLAAGLAKQDLSSVQTVKGGRVPQVDLERIVKGMDGLKPSVTVADVSEDGDTATAELATEWKLSGSTWQYTTPVALSKVDDAWQVTWSAAIVAPELGDDERLRVRTTPADRGDILGAGDQPIVTARDVDRIGIDKTKVPAEQAGASARALAQRIDIDPDAYAKQVEAAGPQAFVLGLVARSGSDAALSDGELAAIPGAVALPGSLPLAPSRTFGQPMLGVVGEATAEIVQKSKGSVRAGDTVGLSGLALRYDKQLRGSPGVIVEAVSSAEGAEPRALFTGKPTPGKPLRTTIDVAMQAAADEILAGVGPASAIVAIRPSTGQVVALASGAGGKGADTAASGHYPPGSTFKLVTALSLLRSGLTPSSQVPCTDTVTVDGRRFKNYSDYPGNAVGDIPLRTAIANSCNTAMIAMRDKAPQDQLAQAAAALGLGPDVDLGYPGFLGSVPEQAAGTEHAASMIGQGKIEASPLAMAVVAASVARGERVTPTLLADAPTKPATPATKPLTAGEAKQLQEMFRAVVTDGSGRFLADVPGGPVSAKTGTAEYGTDTPPRTHVWMIATHGDLAVSVFVADGESGSQTAGPLLEKFLRAAQ</sequence>
<evidence type="ECO:0000256" key="8">
    <source>
        <dbReference type="ARBA" id="ARBA00023251"/>
    </source>
</evidence>
<evidence type="ECO:0000256" key="7">
    <source>
        <dbReference type="ARBA" id="ARBA00023136"/>
    </source>
</evidence>
<keyword evidence="7" id="KW-0472">Membrane</keyword>